<reference evidence="1 2" key="1">
    <citation type="submission" date="2016-10" db="EMBL/GenBank/DDBJ databases">
        <authorList>
            <person name="de Groot N.N."/>
        </authorList>
    </citation>
    <scope>NUCLEOTIDE SEQUENCE [LARGE SCALE GENOMIC DNA]</scope>
    <source>
        <strain evidence="1 2">CGMCC 4.5506</strain>
    </source>
</reference>
<dbReference type="KEGG" id="pmad:BAY61_10085"/>
<proteinExistence type="predicted"/>
<keyword evidence="2" id="KW-1185">Reference proteome</keyword>
<organism evidence="1 2">
    <name type="scientific">Prauserella marina</name>
    <dbReference type="NCBI Taxonomy" id="530584"/>
    <lineage>
        <taxon>Bacteria</taxon>
        <taxon>Bacillati</taxon>
        <taxon>Actinomycetota</taxon>
        <taxon>Actinomycetes</taxon>
        <taxon>Pseudonocardiales</taxon>
        <taxon>Pseudonocardiaceae</taxon>
        <taxon>Prauserella</taxon>
    </lineage>
</organism>
<evidence type="ECO:0000313" key="1">
    <source>
        <dbReference type="EMBL" id="SDC08868.1"/>
    </source>
</evidence>
<dbReference type="STRING" id="530584.SAMN05421630_101380"/>
<gene>
    <name evidence="1" type="ORF">SAMN05421630_101380</name>
</gene>
<evidence type="ECO:0000313" key="2">
    <source>
        <dbReference type="Proteomes" id="UP000199494"/>
    </source>
</evidence>
<dbReference type="AlphaFoldDB" id="A0A222VMZ1"/>
<protein>
    <submittedName>
        <fullName evidence="1">Uncharacterized protein</fullName>
    </submittedName>
</protein>
<dbReference type="OrthoDB" id="4871005at2"/>
<name>A0A222VMZ1_9PSEU</name>
<dbReference type="Proteomes" id="UP000199494">
    <property type="component" value="Unassembled WGS sequence"/>
</dbReference>
<accession>A0A222VMZ1</accession>
<dbReference type="EMBL" id="FMZE01000001">
    <property type="protein sequence ID" value="SDC08868.1"/>
    <property type="molecule type" value="Genomic_DNA"/>
</dbReference>
<sequence>MTTTEQLLLPREDADPVIADVVIGVADVLAESAGRLVLVLRPLTGGLLAPERWPRFVRELAGRGVRRRRQVGEAALRGYRFVTPVLVTDALDRLDLPGIVREVLAEIDLPEIIRTSTGSVASESVRDVRIRLVAADDAVSRRFGGRRDTAARGHDE</sequence>
<dbReference type="RefSeq" id="WP_091795522.1">
    <property type="nucleotide sequence ID" value="NZ_CP016353.1"/>
</dbReference>